<sequence>MDAGRPIALFFDAIRKDPRIGLSHIGLFAVLVGYWQQLGCPEAISAYAHEIMPLAKVSGTTYHRCLRDLADFGYILYEPSFKRNKPSTVRLRS</sequence>
<evidence type="ECO:0000313" key="2">
    <source>
        <dbReference type="Proteomes" id="UP001501436"/>
    </source>
</evidence>
<accession>A0ABP9FX96</accession>
<comment type="caution">
    <text evidence="1">The sequence shown here is derived from an EMBL/GenBank/DDBJ whole genome shotgun (WGS) entry which is preliminary data.</text>
</comment>
<proteinExistence type="predicted"/>
<protein>
    <submittedName>
        <fullName evidence="1">Uncharacterized protein</fullName>
    </submittedName>
</protein>
<dbReference type="RefSeq" id="WP_345329978.1">
    <property type="nucleotide sequence ID" value="NZ_BAABJI010000001.1"/>
</dbReference>
<gene>
    <name evidence="1" type="ORF">GCM10023313_11350</name>
</gene>
<dbReference type="EMBL" id="BAABJI010000001">
    <property type="protein sequence ID" value="GAA4909955.1"/>
    <property type="molecule type" value="Genomic_DNA"/>
</dbReference>
<dbReference type="Proteomes" id="UP001501436">
    <property type="component" value="Unassembled WGS sequence"/>
</dbReference>
<organism evidence="1 2">
    <name type="scientific">Mucilaginibacter defluvii</name>
    <dbReference type="NCBI Taxonomy" id="1196019"/>
    <lineage>
        <taxon>Bacteria</taxon>
        <taxon>Pseudomonadati</taxon>
        <taxon>Bacteroidota</taxon>
        <taxon>Sphingobacteriia</taxon>
        <taxon>Sphingobacteriales</taxon>
        <taxon>Sphingobacteriaceae</taxon>
        <taxon>Mucilaginibacter</taxon>
    </lineage>
</organism>
<keyword evidence="2" id="KW-1185">Reference proteome</keyword>
<name>A0ABP9FX96_9SPHI</name>
<evidence type="ECO:0000313" key="1">
    <source>
        <dbReference type="EMBL" id="GAA4909955.1"/>
    </source>
</evidence>
<reference evidence="2" key="1">
    <citation type="journal article" date="2019" name="Int. J. Syst. Evol. Microbiol.">
        <title>The Global Catalogue of Microorganisms (GCM) 10K type strain sequencing project: providing services to taxonomists for standard genome sequencing and annotation.</title>
        <authorList>
            <consortium name="The Broad Institute Genomics Platform"/>
            <consortium name="The Broad Institute Genome Sequencing Center for Infectious Disease"/>
            <person name="Wu L."/>
            <person name="Ma J."/>
        </authorList>
    </citation>
    <scope>NUCLEOTIDE SEQUENCE [LARGE SCALE GENOMIC DNA]</scope>
    <source>
        <strain evidence="2">JCM 18283</strain>
    </source>
</reference>